<dbReference type="InterPro" id="IPR043913">
    <property type="entry name" value="DUF5764"/>
</dbReference>
<dbReference type="AlphaFoldDB" id="A0A6C0LX22"/>
<feature type="region of interest" description="Disordered" evidence="1">
    <location>
        <begin position="233"/>
        <end position="298"/>
    </location>
</feature>
<feature type="compositionally biased region" description="Basic and acidic residues" evidence="1">
    <location>
        <begin position="255"/>
        <end position="284"/>
    </location>
</feature>
<dbReference type="Pfam" id="PF19068">
    <property type="entry name" value="DUF5764"/>
    <property type="match status" value="1"/>
</dbReference>
<organism evidence="2">
    <name type="scientific">viral metagenome</name>
    <dbReference type="NCBI Taxonomy" id="1070528"/>
    <lineage>
        <taxon>unclassified sequences</taxon>
        <taxon>metagenomes</taxon>
        <taxon>organismal metagenomes</taxon>
    </lineage>
</organism>
<sequence length="328" mass="38208">MDDFTPATLHESRNEYTSRLISILCPLIMEGYLSIFSEAWTLCEDNDETEKYLMTFQNLISRVPKWNSEIIEKEKDRIIENSGCTYLEDLLTCVHIIQLKMLTTIRVGKKQKKIEIEIPRLEDFIHKSYIQVARKLYTNVYLYEKYVTPLQKQKHTREIEIIVQECILNAIRETLPIESVLRSYMDESIEEDYIETIQEEKIPIKEVETEKEKSDETEADKLKVEVDALTISTQESTDKKQGISFNDNDSVMGGDNKEEIVNAPKTIERLEQISNMRNDERKLEDDADDDDDDNSFKIKIGGDVEKLSLDSLTSKEENIILSDIEELK</sequence>
<proteinExistence type="predicted"/>
<name>A0A6C0LX22_9ZZZZ</name>
<accession>A0A6C0LX22</accession>
<evidence type="ECO:0000313" key="2">
    <source>
        <dbReference type="EMBL" id="QHU34114.1"/>
    </source>
</evidence>
<evidence type="ECO:0000256" key="1">
    <source>
        <dbReference type="SAM" id="MobiDB-lite"/>
    </source>
</evidence>
<protein>
    <submittedName>
        <fullName evidence="2">Uncharacterized protein</fullName>
    </submittedName>
</protein>
<reference evidence="2" key="1">
    <citation type="journal article" date="2020" name="Nature">
        <title>Giant virus diversity and host interactions through global metagenomics.</title>
        <authorList>
            <person name="Schulz F."/>
            <person name="Roux S."/>
            <person name="Paez-Espino D."/>
            <person name="Jungbluth S."/>
            <person name="Walsh D.A."/>
            <person name="Denef V.J."/>
            <person name="McMahon K.D."/>
            <person name="Konstantinidis K.T."/>
            <person name="Eloe-Fadrosh E.A."/>
            <person name="Kyrpides N.C."/>
            <person name="Woyke T."/>
        </authorList>
    </citation>
    <scope>NUCLEOTIDE SEQUENCE</scope>
    <source>
        <strain evidence="2">GVMAG-S-1016713-123</strain>
    </source>
</reference>
<dbReference type="EMBL" id="MN740567">
    <property type="protein sequence ID" value="QHU34114.1"/>
    <property type="molecule type" value="Genomic_DNA"/>
</dbReference>